<dbReference type="HOGENOM" id="CLU_000445_92_1_0"/>
<dbReference type="Pfam" id="PF13487">
    <property type="entry name" value="HD_5"/>
    <property type="match status" value="1"/>
</dbReference>
<dbReference type="InterPro" id="IPR003607">
    <property type="entry name" value="HD/PDEase_dom"/>
</dbReference>
<evidence type="ECO:0000259" key="1">
    <source>
        <dbReference type="PROSITE" id="PS51832"/>
    </source>
</evidence>
<feature type="domain" description="HD-GYP" evidence="1">
    <location>
        <begin position="145"/>
        <end position="342"/>
    </location>
</feature>
<accession>F0SQN7</accession>
<proteinExistence type="predicted"/>
<dbReference type="SUPFAM" id="SSF109604">
    <property type="entry name" value="HD-domain/PDEase-like"/>
    <property type="match status" value="1"/>
</dbReference>
<protein>
    <submittedName>
        <fullName evidence="2">Metal dependent phosphohydrolase</fullName>
    </submittedName>
</protein>
<dbReference type="Gene3D" id="1.10.3210.10">
    <property type="entry name" value="Hypothetical protein af1432"/>
    <property type="match status" value="1"/>
</dbReference>
<organism evidence="2 3">
    <name type="scientific">Rubinisphaera brasiliensis (strain ATCC 49424 / DSM 5305 / JCM 21570 / IAM 15109 / NBRC 103401 / IFAM 1448)</name>
    <name type="common">Planctomyces brasiliensis</name>
    <dbReference type="NCBI Taxonomy" id="756272"/>
    <lineage>
        <taxon>Bacteria</taxon>
        <taxon>Pseudomonadati</taxon>
        <taxon>Planctomycetota</taxon>
        <taxon>Planctomycetia</taxon>
        <taxon>Planctomycetales</taxon>
        <taxon>Planctomycetaceae</taxon>
        <taxon>Rubinisphaera</taxon>
    </lineage>
</organism>
<dbReference type="PANTHER" id="PTHR43155">
    <property type="entry name" value="CYCLIC DI-GMP PHOSPHODIESTERASE PA4108-RELATED"/>
    <property type="match status" value="1"/>
</dbReference>
<dbReference type="InterPro" id="IPR037522">
    <property type="entry name" value="HD_GYP_dom"/>
</dbReference>
<gene>
    <name evidence="2" type="ordered locus">Plabr_1455</name>
</gene>
<name>F0SQN7_RUBBR</name>
<evidence type="ECO:0000313" key="2">
    <source>
        <dbReference type="EMBL" id="ADY59067.1"/>
    </source>
</evidence>
<dbReference type="PANTHER" id="PTHR43155:SF2">
    <property type="entry name" value="CYCLIC DI-GMP PHOSPHODIESTERASE PA4108"/>
    <property type="match status" value="1"/>
</dbReference>
<dbReference type="RefSeq" id="WP_013627796.1">
    <property type="nucleotide sequence ID" value="NC_015174.1"/>
</dbReference>
<dbReference type="CDD" id="cd00077">
    <property type="entry name" value="HDc"/>
    <property type="match status" value="1"/>
</dbReference>
<dbReference type="OrthoDB" id="9759601at2"/>
<dbReference type="KEGG" id="pbs:Plabr_1455"/>
<sequence>MSLTVIPLTELRKNALLPAAIFDGQNESVLLLNRGIRLTGENLLTLQRRGIKQVAIDSRHAGAIRGGTARTRTVHKPAEVPAERQKLSTRLQRPKTPQFDKQLVSRLLEKQEEHERGLHMFINSIGENRTVRGDTIKRMATESIEHMLEDIDLFVKTTIEGEHDGELSKHCLRVAKLAMSMATILEHKEDEVRQIGLGCMLCRVGIDHRTMELMNQNRPLTALELLELRKHPGRTWDTLERISDLPVGARQVAWQINERWNGTGYPRGRSEKQIHTLARIAMVADVYIALTSDRPHRQAYSPHESLKTIIRATEAGQFEPQAVRGLLRTVSLFPLGSCVELSNGTLALSLRNHPTQYDRPLVQIVCDLAGNRLPEHFIDLSETPDLRIIASHPQEFLDQCLSQSESSNEELDDFFAAATAAFSR</sequence>
<dbReference type="STRING" id="756272.Plabr_1455"/>
<evidence type="ECO:0000313" key="3">
    <source>
        <dbReference type="Proteomes" id="UP000006860"/>
    </source>
</evidence>
<dbReference type="EMBL" id="CP002546">
    <property type="protein sequence ID" value="ADY59067.1"/>
    <property type="molecule type" value="Genomic_DNA"/>
</dbReference>
<dbReference type="eggNOG" id="COG2206">
    <property type="taxonomic scope" value="Bacteria"/>
</dbReference>
<keyword evidence="3" id="KW-1185">Reference proteome</keyword>
<dbReference type="AlphaFoldDB" id="F0SQN7"/>
<dbReference type="PROSITE" id="PS51832">
    <property type="entry name" value="HD_GYP"/>
    <property type="match status" value="1"/>
</dbReference>
<dbReference type="Proteomes" id="UP000006860">
    <property type="component" value="Chromosome"/>
</dbReference>
<reference evidence="3" key="1">
    <citation type="submission" date="2011-02" db="EMBL/GenBank/DDBJ databases">
        <title>The complete genome of Planctomyces brasiliensis DSM 5305.</title>
        <authorList>
            <person name="Lucas S."/>
            <person name="Copeland A."/>
            <person name="Lapidus A."/>
            <person name="Bruce D."/>
            <person name="Goodwin L."/>
            <person name="Pitluck S."/>
            <person name="Kyrpides N."/>
            <person name="Mavromatis K."/>
            <person name="Pagani I."/>
            <person name="Ivanova N."/>
            <person name="Ovchinnikova G."/>
            <person name="Lu M."/>
            <person name="Detter J.C."/>
            <person name="Han C."/>
            <person name="Land M."/>
            <person name="Hauser L."/>
            <person name="Markowitz V."/>
            <person name="Cheng J.-F."/>
            <person name="Hugenholtz P."/>
            <person name="Woyke T."/>
            <person name="Wu D."/>
            <person name="Tindall B."/>
            <person name="Pomrenke H.G."/>
            <person name="Brambilla E."/>
            <person name="Klenk H.-P."/>
            <person name="Eisen J.A."/>
        </authorList>
    </citation>
    <scope>NUCLEOTIDE SEQUENCE [LARGE SCALE GENOMIC DNA]</scope>
    <source>
        <strain evidence="3">ATCC 49424 / DSM 5305 / JCM 21570 / NBRC 103401 / IFAM 1448</strain>
    </source>
</reference>